<dbReference type="InterPro" id="IPR043502">
    <property type="entry name" value="DNA/RNA_pol_sf"/>
</dbReference>
<evidence type="ECO:0000313" key="4">
    <source>
        <dbReference type="Proteomes" id="UP001172457"/>
    </source>
</evidence>
<evidence type="ECO:0000259" key="2">
    <source>
        <dbReference type="PROSITE" id="PS50878"/>
    </source>
</evidence>
<sequence length="1306" mass="148536">MDACTSTMCDKAWGRPGFAKVLIDVWSVGELKREIELVIPNLMGGDEAKVSIRVEYIWEPTQCSHCLVFGHKASACAKAVQETKKKQKMQHVDNDGFVRVEKKQWKPKAVDIPSSSGVAKETDEVQKEKQDSVELDHDVVDVDRPAETDKGELDTPGQELTDKGKGLEFVGTTMKDDIPVKEVETDDDPRVVTTVVDEPIVETVINTIKAPTKPIRGILKNTNRFGALSRDDGGGKDGIGKPGLKKEALSSICTSVFGSWKWISNTSVTGNGTRIVLAWDECVGDVMVLDCNPQFLHCFVKLRGGQDAFFTTIVYGSNSQVIRKELWSGLRKAKVLMGTQPWIIMGDFNAMLFRHDGFGGSSRRNGSMDDFCLCVEDIEVIDVSYSGVQYTWTQKPKGEDGLLRKLDRIMANVEFFDRFEGSTAVFHLRGISDHAVAVLDIHVRKRKRSVGFKFDNFVVDHPGFLGVVTREWDTPVFGSFMHKFLSHLKHLKQPLRQLRNHYGNVSKRANQLRTELNAVQLACDLDPLNKVLLEDLAHLLVAFEQARVDGSRFTDRELRFDGFVKGIAILRQTFVDHFRGFLVVVDSDVIPEVPDEFFGSTLSLSESLHMIRPISNLEIKEALFGIGSDKAPGSDGFSSKFFKASWNVIGKDFLIAIHNFFYSGRIAKEVNHTLLCLIPKVPNASRVTDFRPISCCSVVYKVIYKVIADRMKPVLSNIIDRSQSAFIPGRRIADNIFMAHELVAGYQRQTGVSRCAFKIDLRKAYDTVDWRYLLCMLKKFGFHPVLCKWIEEMLNTSSFSMVVNGETYGFFKGARGLRQGDPISPYLFTIVMEGFSMLLKQCILEAGNFTYHPACEELQITHLCFADDLFVFTGGDLASVEVLKRALEKFRILSGLQPNISKSEVFFSNVTPENRQVILNSLPFKVGCFPIRYLGIPLSPVRLKVADFAPLVSKVRCRIHNWKAKFLSFGGRKQLVTSVLQSLQLYWMMIYILPSGTIHELERLFRDFLWAQGNTSRGKCKISWETVCRPICNGGLGFKRLAIWNRALVAKHIWDLLIKRNSLWVSWVWRFRIMHGSLWSLRPRPTWPWIFRRMLDIRETVRRFFVYQIGDGRSINAWEDRWLHSGPLSSLISYRRFNHMGLNNVSVLRDVVNVCNGAWPIEWTQMNPTGFNHPFPILVDNQQDRLMWEGVSKRGSFSVKEAWCSLVGVGPTLNWTKYVWFKGHIPKHAFCMWTACHGRLPTQDRIGLWKHDPPDLICSFCGTVPDSHDHLFFICPYALEVWRRVKREVQLRFFGRLESDYGVAGG</sequence>
<dbReference type="InterPro" id="IPR036691">
    <property type="entry name" value="Endo/exonu/phosph_ase_sf"/>
</dbReference>
<dbReference type="Gene3D" id="3.60.10.10">
    <property type="entry name" value="Endonuclease/exonuclease/phosphatase"/>
    <property type="match status" value="1"/>
</dbReference>
<dbReference type="Proteomes" id="UP001172457">
    <property type="component" value="Unassembled WGS sequence"/>
</dbReference>
<keyword evidence="4" id="KW-1185">Reference proteome</keyword>
<dbReference type="PANTHER" id="PTHR33116:SF78">
    <property type="entry name" value="OS12G0587133 PROTEIN"/>
    <property type="match status" value="1"/>
</dbReference>
<protein>
    <recommendedName>
        <fullName evidence="2">Reverse transcriptase domain-containing protein</fullName>
    </recommendedName>
</protein>
<gene>
    <name evidence="3" type="ORF">OSB04_un000172</name>
</gene>
<feature type="region of interest" description="Disordered" evidence="1">
    <location>
        <begin position="143"/>
        <end position="164"/>
    </location>
</feature>
<accession>A0AA38S6D5</accession>
<comment type="caution">
    <text evidence="3">The sequence shown here is derived from an EMBL/GenBank/DDBJ whole genome shotgun (WGS) entry which is preliminary data.</text>
</comment>
<dbReference type="SUPFAM" id="SSF56672">
    <property type="entry name" value="DNA/RNA polymerases"/>
    <property type="match status" value="1"/>
</dbReference>
<feature type="region of interest" description="Disordered" evidence="1">
    <location>
        <begin position="109"/>
        <end position="131"/>
    </location>
</feature>
<organism evidence="3 4">
    <name type="scientific">Centaurea solstitialis</name>
    <name type="common">yellow star-thistle</name>
    <dbReference type="NCBI Taxonomy" id="347529"/>
    <lineage>
        <taxon>Eukaryota</taxon>
        <taxon>Viridiplantae</taxon>
        <taxon>Streptophyta</taxon>
        <taxon>Embryophyta</taxon>
        <taxon>Tracheophyta</taxon>
        <taxon>Spermatophyta</taxon>
        <taxon>Magnoliopsida</taxon>
        <taxon>eudicotyledons</taxon>
        <taxon>Gunneridae</taxon>
        <taxon>Pentapetalae</taxon>
        <taxon>asterids</taxon>
        <taxon>campanulids</taxon>
        <taxon>Asterales</taxon>
        <taxon>Asteraceae</taxon>
        <taxon>Carduoideae</taxon>
        <taxon>Cardueae</taxon>
        <taxon>Centaureinae</taxon>
        <taxon>Centaurea</taxon>
    </lineage>
</organism>
<name>A0AA38S6D5_9ASTR</name>
<dbReference type="InterPro" id="IPR026960">
    <property type="entry name" value="RVT-Znf"/>
</dbReference>
<dbReference type="PROSITE" id="PS50878">
    <property type="entry name" value="RT_POL"/>
    <property type="match status" value="1"/>
</dbReference>
<evidence type="ECO:0000313" key="3">
    <source>
        <dbReference type="EMBL" id="KAJ9536623.1"/>
    </source>
</evidence>
<feature type="compositionally biased region" description="Basic and acidic residues" evidence="1">
    <location>
        <begin position="120"/>
        <end position="131"/>
    </location>
</feature>
<dbReference type="Pfam" id="PF00078">
    <property type="entry name" value="RVT_1"/>
    <property type="match status" value="1"/>
</dbReference>
<dbReference type="EMBL" id="JARYMX010000013">
    <property type="protein sequence ID" value="KAJ9536623.1"/>
    <property type="molecule type" value="Genomic_DNA"/>
</dbReference>
<evidence type="ECO:0000256" key="1">
    <source>
        <dbReference type="SAM" id="MobiDB-lite"/>
    </source>
</evidence>
<dbReference type="InterPro" id="IPR000477">
    <property type="entry name" value="RT_dom"/>
</dbReference>
<proteinExistence type="predicted"/>
<dbReference type="PANTHER" id="PTHR33116">
    <property type="entry name" value="REVERSE TRANSCRIPTASE ZINC-BINDING DOMAIN-CONTAINING PROTEIN-RELATED-RELATED"/>
    <property type="match status" value="1"/>
</dbReference>
<reference evidence="3" key="1">
    <citation type="submission" date="2023-03" db="EMBL/GenBank/DDBJ databases">
        <title>Chromosome-scale reference genome and RAD-based genetic map of yellow starthistle (Centaurea solstitialis) reveal putative structural variation and QTLs associated with invader traits.</title>
        <authorList>
            <person name="Reatini B."/>
            <person name="Cang F.A."/>
            <person name="Jiang Q."/>
            <person name="Mckibben M.T.W."/>
            <person name="Barker M.S."/>
            <person name="Rieseberg L.H."/>
            <person name="Dlugosch K.M."/>
        </authorList>
    </citation>
    <scope>NUCLEOTIDE SEQUENCE</scope>
    <source>
        <strain evidence="3">CAN-66</strain>
        <tissue evidence="3">Leaf</tissue>
    </source>
</reference>
<feature type="domain" description="Reverse transcriptase" evidence="2">
    <location>
        <begin position="659"/>
        <end position="938"/>
    </location>
</feature>
<dbReference type="Pfam" id="PF13966">
    <property type="entry name" value="zf-RVT"/>
    <property type="match status" value="1"/>
</dbReference>
<dbReference type="CDD" id="cd01650">
    <property type="entry name" value="RT_nLTR_like"/>
    <property type="match status" value="1"/>
</dbReference>
<dbReference type="SUPFAM" id="SSF56219">
    <property type="entry name" value="DNase I-like"/>
    <property type="match status" value="1"/>
</dbReference>
<feature type="compositionally biased region" description="Basic and acidic residues" evidence="1">
    <location>
        <begin position="143"/>
        <end position="153"/>
    </location>
</feature>